<organism evidence="1 2">
    <name type="scientific">Kroppenstedtia eburnea</name>
    <dbReference type="NCBI Taxonomy" id="714067"/>
    <lineage>
        <taxon>Bacteria</taxon>
        <taxon>Bacillati</taxon>
        <taxon>Bacillota</taxon>
        <taxon>Bacilli</taxon>
        <taxon>Bacillales</taxon>
        <taxon>Thermoactinomycetaceae</taxon>
        <taxon>Kroppenstedtia</taxon>
    </lineage>
</organism>
<dbReference type="AlphaFoldDB" id="A0A1N7P1T8"/>
<evidence type="ECO:0000313" key="1">
    <source>
        <dbReference type="EMBL" id="SIT04543.1"/>
    </source>
</evidence>
<dbReference type="EMBL" id="FTOD01000011">
    <property type="protein sequence ID" value="SIT04543.1"/>
    <property type="molecule type" value="Genomic_DNA"/>
</dbReference>
<proteinExistence type="predicted"/>
<keyword evidence="2" id="KW-1185">Reference proteome</keyword>
<evidence type="ECO:0000313" key="2">
    <source>
        <dbReference type="Proteomes" id="UP000186795"/>
    </source>
</evidence>
<sequence length="119" mass="13552">MINIDQLTIGLGSLLQRISKKVDQLAEMMEGSINLLEEEVELIVSILHQVWDMEESTMESASWLGETLHYVRQGEVDPNDLPDVIRNLKKNLDLLPDEYCTFFLDAKSGHIQNVEISPI</sequence>
<dbReference type="RefSeq" id="WP_009711064.1">
    <property type="nucleotide sequence ID" value="NZ_CP048103.1"/>
</dbReference>
<protein>
    <submittedName>
        <fullName evidence="1">Uncharacterized protein</fullName>
    </submittedName>
</protein>
<dbReference type="Proteomes" id="UP000186795">
    <property type="component" value="Unassembled WGS sequence"/>
</dbReference>
<name>A0A1N7P1T8_9BACL</name>
<gene>
    <name evidence="1" type="ORF">SAMN05421790_11114</name>
</gene>
<reference evidence="2" key="1">
    <citation type="submission" date="2017-01" db="EMBL/GenBank/DDBJ databases">
        <authorList>
            <person name="Varghese N."/>
            <person name="Submissions S."/>
        </authorList>
    </citation>
    <scope>NUCLEOTIDE SEQUENCE [LARGE SCALE GENOMIC DNA]</scope>
    <source>
        <strain evidence="2">DSM 45196</strain>
    </source>
</reference>
<accession>A0A1N7P1T8</accession>